<dbReference type="Proteomes" id="UP000095287">
    <property type="component" value="Unplaced"/>
</dbReference>
<accession>A0A1I7YMQ6</accession>
<feature type="transmembrane region" description="Helical" evidence="2">
    <location>
        <begin position="42"/>
        <end position="63"/>
    </location>
</feature>
<reference evidence="4" key="1">
    <citation type="submission" date="2016-11" db="UniProtKB">
        <authorList>
            <consortium name="WormBaseParasite"/>
        </authorList>
    </citation>
    <scope>IDENTIFICATION</scope>
</reference>
<keyword evidence="2" id="KW-0472">Membrane</keyword>
<name>A0A1I7YMQ6_9BILA</name>
<sequence>MHSKCIEKETNVPKSQNSAPEEWMEHTENIGFVEEPVESTSLGLLLLGIVFVFLIISGLCAAASDADLLSSTPIPLLEAAGVLRARTP</sequence>
<proteinExistence type="predicted"/>
<keyword evidence="3" id="KW-1185">Reference proteome</keyword>
<dbReference type="WBParaSite" id="L893_g17872.t1">
    <property type="protein sequence ID" value="L893_g17872.t1"/>
    <property type="gene ID" value="L893_g17872"/>
</dbReference>
<feature type="compositionally biased region" description="Basic and acidic residues" evidence="1">
    <location>
        <begin position="1"/>
        <end position="11"/>
    </location>
</feature>
<dbReference type="AlphaFoldDB" id="A0A1I7YMQ6"/>
<organism evidence="3 4">
    <name type="scientific">Steinernema glaseri</name>
    <dbReference type="NCBI Taxonomy" id="37863"/>
    <lineage>
        <taxon>Eukaryota</taxon>
        <taxon>Metazoa</taxon>
        <taxon>Ecdysozoa</taxon>
        <taxon>Nematoda</taxon>
        <taxon>Chromadorea</taxon>
        <taxon>Rhabditida</taxon>
        <taxon>Tylenchina</taxon>
        <taxon>Panagrolaimomorpha</taxon>
        <taxon>Strongyloidoidea</taxon>
        <taxon>Steinernematidae</taxon>
        <taxon>Steinernema</taxon>
    </lineage>
</organism>
<evidence type="ECO:0000256" key="1">
    <source>
        <dbReference type="SAM" id="MobiDB-lite"/>
    </source>
</evidence>
<keyword evidence="2" id="KW-0812">Transmembrane</keyword>
<evidence type="ECO:0000313" key="4">
    <source>
        <dbReference type="WBParaSite" id="L893_g17872.t1"/>
    </source>
</evidence>
<evidence type="ECO:0000313" key="3">
    <source>
        <dbReference type="Proteomes" id="UP000095287"/>
    </source>
</evidence>
<protein>
    <submittedName>
        <fullName evidence="4">Small integral membrane protein 33</fullName>
    </submittedName>
</protein>
<feature type="region of interest" description="Disordered" evidence="1">
    <location>
        <begin position="1"/>
        <end position="23"/>
    </location>
</feature>
<evidence type="ECO:0000256" key="2">
    <source>
        <dbReference type="SAM" id="Phobius"/>
    </source>
</evidence>
<keyword evidence="2" id="KW-1133">Transmembrane helix</keyword>